<feature type="region of interest" description="Disordered" evidence="1">
    <location>
        <begin position="267"/>
        <end position="294"/>
    </location>
</feature>
<dbReference type="PANTHER" id="PTHR36223">
    <property type="entry name" value="BETA-LACTAMASE-TYPE TRANSPEPTIDASE FOLD DOMAIN CONTAINING PROTEIN"/>
    <property type="match status" value="1"/>
</dbReference>
<comment type="caution">
    <text evidence="3">The sequence shown here is derived from an EMBL/GenBank/DDBJ whole genome shotgun (WGS) entry which is preliminary data.</text>
</comment>
<reference evidence="3" key="1">
    <citation type="submission" date="2021-10" db="EMBL/GenBank/DDBJ databases">
        <title>De novo Genome Assembly of Clathrus columnatus (Basidiomycota, Fungi) Using Illumina and Nanopore Sequence Data.</title>
        <authorList>
            <person name="Ogiso-Tanaka E."/>
            <person name="Itagaki H."/>
            <person name="Hosoya T."/>
            <person name="Hosaka K."/>
        </authorList>
    </citation>
    <scope>NUCLEOTIDE SEQUENCE</scope>
    <source>
        <strain evidence="3">MO-923</strain>
    </source>
</reference>
<feature type="domain" description="DUF7918" evidence="2">
    <location>
        <begin position="16"/>
        <end position="220"/>
    </location>
</feature>
<keyword evidence="4" id="KW-1185">Reference proteome</keyword>
<proteinExistence type="predicted"/>
<evidence type="ECO:0000313" key="4">
    <source>
        <dbReference type="Proteomes" id="UP001050691"/>
    </source>
</evidence>
<dbReference type="AlphaFoldDB" id="A0AAV5AFL1"/>
<evidence type="ECO:0000259" key="2">
    <source>
        <dbReference type="Pfam" id="PF25534"/>
    </source>
</evidence>
<protein>
    <recommendedName>
        <fullName evidence="2">DUF7918 domain-containing protein</fullName>
    </recommendedName>
</protein>
<dbReference type="Pfam" id="PF25534">
    <property type="entry name" value="DUF7918"/>
    <property type="match status" value="1"/>
</dbReference>
<dbReference type="InterPro" id="IPR057678">
    <property type="entry name" value="DUF7918"/>
</dbReference>
<organism evidence="3 4">
    <name type="scientific">Clathrus columnatus</name>
    <dbReference type="NCBI Taxonomy" id="1419009"/>
    <lineage>
        <taxon>Eukaryota</taxon>
        <taxon>Fungi</taxon>
        <taxon>Dikarya</taxon>
        <taxon>Basidiomycota</taxon>
        <taxon>Agaricomycotina</taxon>
        <taxon>Agaricomycetes</taxon>
        <taxon>Phallomycetidae</taxon>
        <taxon>Phallales</taxon>
        <taxon>Clathraceae</taxon>
        <taxon>Clathrus</taxon>
    </lineage>
</organism>
<sequence>MEDTECLKVPGYDFWIESEGKRMKQYQVKETNESGHNVVSCYIASEVGKVGGFFLESLEENLILSASIWLYLNDDCVKKYIHGNWEVKEEFISHIYTAADERRKFAFTAIKFEEDEHSEFTTIPQNLGTIRAEIFRVVNLRYAHSGPPETATLNTPTLLSEKSKTVGCHTVSLLEPEAVTEKPQFQYVSCKFFDSKIPWYTIKFLYRPLADILQAEGIAPFSTPNPTPNGDVGRVNDLKAADLQEPIVIEDSDEDVEYFNRAKVKVEDVSSSKRSREPLDPQARKQKRIKKASDPVVIIVDSD</sequence>
<gene>
    <name evidence="3" type="ORF">Clacol_006156</name>
</gene>
<dbReference type="EMBL" id="BPWL01000007">
    <property type="protein sequence ID" value="GJJ11918.1"/>
    <property type="molecule type" value="Genomic_DNA"/>
</dbReference>
<evidence type="ECO:0000313" key="3">
    <source>
        <dbReference type="EMBL" id="GJJ11918.1"/>
    </source>
</evidence>
<evidence type="ECO:0000256" key="1">
    <source>
        <dbReference type="SAM" id="MobiDB-lite"/>
    </source>
</evidence>
<feature type="compositionally biased region" description="Basic and acidic residues" evidence="1">
    <location>
        <begin position="267"/>
        <end position="283"/>
    </location>
</feature>
<dbReference type="Proteomes" id="UP001050691">
    <property type="component" value="Unassembled WGS sequence"/>
</dbReference>
<accession>A0AAV5AFL1</accession>
<name>A0AAV5AFL1_9AGAM</name>
<dbReference type="PANTHER" id="PTHR36223:SF1">
    <property type="entry name" value="TRANSCRIPTION ELONGATION FACTOR EAF N-TERMINAL DOMAIN-CONTAINING PROTEIN"/>
    <property type="match status" value="1"/>
</dbReference>